<dbReference type="PANTHER" id="PTHR33392:SF6">
    <property type="entry name" value="POLYISOPRENYL-TEICHOIC ACID--PEPTIDOGLYCAN TEICHOIC ACID TRANSFERASE TAGU"/>
    <property type="match status" value="1"/>
</dbReference>
<proteinExistence type="inferred from homology"/>
<dbReference type="Proteomes" id="UP001500571">
    <property type="component" value="Unassembled WGS sequence"/>
</dbReference>
<reference evidence="5 6" key="1">
    <citation type="journal article" date="2019" name="Int. J. Syst. Evol. Microbiol.">
        <title>The Global Catalogue of Microorganisms (GCM) 10K type strain sequencing project: providing services to taxonomists for standard genome sequencing and annotation.</title>
        <authorList>
            <consortium name="The Broad Institute Genomics Platform"/>
            <consortium name="The Broad Institute Genome Sequencing Center for Infectious Disease"/>
            <person name="Wu L."/>
            <person name="Ma J."/>
        </authorList>
    </citation>
    <scope>NUCLEOTIDE SEQUENCE [LARGE SCALE GENOMIC DNA]</scope>
    <source>
        <strain evidence="5 6">JCM 15309</strain>
    </source>
</reference>
<dbReference type="EMBL" id="BAAAPB010000004">
    <property type="protein sequence ID" value="GAA1972244.1"/>
    <property type="molecule type" value="Genomic_DNA"/>
</dbReference>
<keyword evidence="3" id="KW-0472">Membrane</keyword>
<name>A0ABN2RNX9_9ACTN</name>
<accession>A0ABN2RNX9</accession>
<evidence type="ECO:0000256" key="2">
    <source>
        <dbReference type="SAM" id="MobiDB-lite"/>
    </source>
</evidence>
<comment type="caution">
    <text evidence="5">The sequence shown here is derived from an EMBL/GenBank/DDBJ whole genome shotgun (WGS) entry which is preliminary data.</text>
</comment>
<dbReference type="NCBIfam" id="TIGR00350">
    <property type="entry name" value="lytR_cpsA_psr"/>
    <property type="match status" value="1"/>
</dbReference>
<dbReference type="InterPro" id="IPR050922">
    <property type="entry name" value="LytR/CpsA/Psr_CW_biosynth"/>
</dbReference>
<sequence>MALWDMPGTFVAMAERPGNPGEGPDFDWLYGARGRSGNPEKAEATRAMPVQPRSQGRTAQPAAAQPAPTQVRRTYDQRAAQPPTAPPLAPPPGESRTGGGGGRRPSFKTVRRIVYVLLLAWIVSIVWVGLSFPNAMTRVAWEPNGARPADQPGTTYLIVASDSRKGLSAAQRKKLHTGNDVGQRTDTIKLLHTGSGPNLLMTIPRDSYVPIPGHGSTKINAAFAYGGPKLLVKTIEQDTGIRIDGYVEIGMGGLVNLVDGVGGITICPTTNMNDPLANLHVKKGCQPADGVKALAYARSRHAQKLGDLGRGEAQSEVIGQIGKKVATPGTLLNPFKLNGLKSAASGIAVGKDMGTIDIAKFAWAFKSVSNGSALTCGVPISDMYIHWDQTRAKRMFGYVTADKTGDIPKSLCTPSGLPKSVTG</sequence>
<organism evidence="5 6">
    <name type="scientific">Nocardioides panacihumi</name>
    <dbReference type="NCBI Taxonomy" id="400774"/>
    <lineage>
        <taxon>Bacteria</taxon>
        <taxon>Bacillati</taxon>
        <taxon>Actinomycetota</taxon>
        <taxon>Actinomycetes</taxon>
        <taxon>Propionibacteriales</taxon>
        <taxon>Nocardioidaceae</taxon>
        <taxon>Nocardioides</taxon>
    </lineage>
</organism>
<dbReference type="InterPro" id="IPR004474">
    <property type="entry name" value="LytR_CpsA_psr"/>
</dbReference>
<protein>
    <submittedName>
        <fullName evidence="5">LCP family protein</fullName>
    </submittedName>
</protein>
<comment type="similarity">
    <text evidence="1">Belongs to the LytR/CpsA/Psr (LCP) family.</text>
</comment>
<feature type="compositionally biased region" description="Pro residues" evidence="2">
    <location>
        <begin position="83"/>
        <end position="93"/>
    </location>
</feature>
<dbReference type="Pfam" id="PF03816">
    <property type="entry name" value="LytR_cpsA_psr"/>
    <property type="match status" value="1"/>
</dbReference>
<feature type="domain" description="Cell envelope-related transcriptional attenuator" evidence="4">
    <location>
        <begin position="184"/>
        <end position="326"/>
    </location>
</feature>
<evidence type="ECO:0000313" key="5">
    <source>
        <dbReference type="EMBL" id="GAA1972244.1"/>
    </source>
</evidence>
<dbReference type="PANTHER" id="PTHR33392">
    <property type="entry name" value="POLYISOPRENYL-TEICHOIC ACID--PEPTIDOGLYCAN TEICHOIC ACID TRANSFERASE TAGU"/>
    <property type="match status" value="1"/>
</dbReference>
<feature type="transmembrane region" description="Helical" evidence="3">
    <location>
        <begin position="113"/>
        <end position="130"/>
    </location>
</feature>
<dbReference type="Gene3D" id="3.40.630.190">
    <property type="entry name" value="LCP protein"/>
    <property type="match status" value="1"/>
</dbReference>
<keyword evidence="6" id="KW-1185">Reference proteome</keyword>
<keyword evidence="3" id="KW-0812">Transmembrane</keyword>
<feature type="compositionally biased region" description="Low complexity" evidence="2">
    <location>
        <begin position="58"/>
        <end position="70"/>
    </location>
</feature>
<evidence type="ECO:0000256" key="1">
    <source>
        <dbReference type="ARBA" id="ARBA00006068"/>
    </source>
</evidence>
<evidence type="ECO:0000313" key="6">
    <source>
        <dbReference type="Proteomes" id="UP001500571"/>
    </source>
</evidence>
<keyword evidence="3" id="KW-1133">Transmembrane helix</keyword>
<gene>
    <name evidence="5" type="ORF">GCM10009798_36750</name>
</gene>
<evidence type="ECO:0000256" key="3">
    <source>
        <dbReference type="SAM" id="Phobius"/>
    </source>
</evidence>
<feature type="region of interest" description="Disordered" evidence="2">
    <location>
        <begin position="1"/>
        <end position="105"/>
    </location>
</feature>
<evidence type="ECO:0000259" key="4">
    <source>
        <dbReference type="Pfam" id="PF03816"/>
    </source>
</evidence>